<dbReference type="GO" id="GO:0005576">
    <property type="term" value="C:extracellular region"/>
    <property type="evidence" value="ECO:0007669"/>
    <property type="project" value="TreeGrafter"/>
</dbReference>
<dbReference type="InterPro" id="IPR005693">
    <property type="entry name" value="Mce"/>
</dbReference>
<dbReference type="InterPro" id="IPR003399">
    <property type="entry name" value="Mce/MlaD"/>
</dbReference>
<feature type="region of interest" description="Disordered" evidence="1">
    <location>
        <begin position="359"/>
        <end position="470"/>
    </location>
</feature>
<dbReference type="Pfam" id="PF02470">
    <property type="entry name" value="MlaD"/>
    <property type="match status" value="1"/>
</dbReference>
<dbReference type="NCBIfam" id="TIGR00996">
    <property type="entry name" value="Mtu_fam_mce"/>
    <property type="match status" value="1"/>
</dbReference>
<gene>
    <name evidence="4" type="ORF">MSG_04241</name>
</gene>
<evidence type="ECO:0000256" key="1">
    <source>
        <dbReference type="SAM" id="MobiDB-lite"/>
    </source>
</evidence>
<dbReference type="Pfam" id="PF11887">
    <property type="entry name" value="Mce4_CUP1"/>
    <property type="match status" value="1"/>
</dbReference>
<feature type="domain" description="Mce/MlaD" evidence="2">
    <location>
        <begin position="45"/>
        <end position="119"/>
    </location>
</feature>
<feature type="compositionally biased region" description="Pro residues" evidence="1">
    <location>
        <begin position="442"/>
        <end position="456"/>
    </location>
</feature>
<name>A0A1Z4EN94_9MYCO</name>
<protein>
    <submittedName>
        <fullName evidence="4">Virulence factor Mce</fullName>
    </submittedName>
</protein>
<proteinExistence type="predicted"/>
<feature type="compositionally biased region" description="Low complexity" evidence="1">
    <location>
        <begin position="429"/>
        <end position="441"/>
    </location>
</feature>
<evidence type="ECO:0000313" key="5">
    <source>
        <dbReference type="Proteomes" id="UP000217736"/>
    </source>
</evidence>
<dbReference type="Proteomes" id="UP000217736">
    <property type="component" value="Chromosome"/>
</dbReference>
<sequence length="470" mass="48701">MSACVAIRRMLGIGGCLMLTLTGCSFSGLNSLPLPGATGRGSGANVYHVEIANVGQLEANSPVMIDDVIVGSISKMTVQNWHANLDISLNPGTSVPANVVARVGQTSLLGSMHLELEPPLGEPGKGRLQPGATIPLSRTSTYPSTEQTLSSLSVILNAGGLGQFGDIIHNFNGALSGHAGELRELLSHLDRFIGTLDQQRDNLVASIQALNRLSGTFAAQRDVITQALHKIPPALEVLTKERPRITEALHKLGTFSDTATRLVNDAGDDLVKNLQNVAPAIGALADIGPDLDAALAYAPTFPFTQGFIDRFIRGDYVNGYFVIDLTNAGLRKSILLGTHWGRLGAEIPPKPGDPPYLQFRYGAPPGAPGALTGPGPVGEPLRGPDPRPWQPGMPPPNEAPVGAPPVPLTALLNGQSADAPPLPGPPPAAQNLPGPLPAQYLPGPPQAAPLPGPPPDQGAAGPTATDVGGH</sequence>
<dbReference type="AlphaFoldDB" id="A0A1Z4EN94"/>
<evidence type="ECO:0000313" key="4">
    <source>
        <dbReference type="EMBL" id="BAX94362.1"/>
    </source>
</evidence>
<keyword evidence="5" id="KW-1185">Reference proteome</keyword>
<feature type="compositionally biased region" description="Pro residues" evidence="1">
    <location>
        <begin position="386"/>
        <end position="407"/>
    </location>
</feature>
<dbReference type="PANTHER" id="PTHR33371:SF15">
    <property type="entry name" value="LIPOPROTEIN LPRN"/>
    <property type="match status" value="1"/>
</dbReference>
<feature type="compositionally biased region" description="Low complexity" evidence="1">
    <location>
        <begin position="362"/>
        <end position="374"/>
    </location>
</feature>
<reference evidence="5" key="1">
    <citation type="submission" date="2017-06" db="EMBL/GenBank/DDBJ databases">
        <title>Complete Genome Sequence of Mycobacterium shigaense.</title>
        <authorList>
            <person name="Fukano H."/>
            <person name="Yoshida M."/>
            <person name="Kazumi Y."/>
            <person name="Ogura Y."/>
            <person name="Mitarai S."/>
            <person name="Hayashi T."/>
            <person name="Hoshino Y."/>
        </authorList>
    </citation>
    <scope>NUCLEOTIDE SEQUENCE [LARGE SCALE GENOMIC DNA]</scope>
    <source>
        <strain evidence="5">UN-152</strain>
    </source>
</reference>
<evidence type="ECO:0000259" key="2">
    <source>
        <dbReference type="Pfam" id="PF02470"/>
    </source>
</evidence>
<dbReference type="OrthoDB" id="9774928at2"/>
<organism evidence="4 5">
    <name type="scientific">Mycobacterium shigaense</name>
    <dbReference type="NCBI Taxonomy" id="722731"/>
    <lineage>
        <taxon>Bacteria</taxon>
        <taxon>Bacillati</taxon>
        <taxon>Actinomycetota</taxon>
        <taxon>Actinomycetes</taxon>
        <taxon>Mycobacteriales</taxon>
        <taxon>Mycobacteriaceae</taxon>
        <taxon>Mycobacterium</taxon>
        <taxon>Mycobacterium simiae complex</taxon>
    </lineage>
</organism>
<dbReference type="RefSeq" id="WP_096442705.1">
    <property type="nucleotide sequence ID" value="NZ_AP018164.1"/>
</dbReference>
<dbReference type="PANTHER" id="PTHR33371">
    <property type="entry name" value="INTERMEMBRANE PHOSPHOLIPID TRANSPORT SYSTEM BINDING PROTEIN MLAD-RELATED"/>
    <property type="match status" value="1"/>
</dbReference>
<dbReference type="EMBL" id="AP018164">
    <property type="protein sequence ID" value="BAX94362.1"/>
    <property type="molecule type" value="Genomic_DNA"/>
</dbReference>
<accession>A0A1Z4EN94</accession>
<dbReference type="InterPro" id="IPR052336">
    <property type="entry name" value="MlaD_Phospholipid_Transporter"/>
</dbReference>
<evidence type="ECO:0000259" key="3">
    <source>
        <dbReference type="Pfam" id="PF11887"/>
    </source>
</evidence>
<dbReference type="KEGG" id="mshg:MSG_04241"/>
<feature type="domain" description="Mammalian cell entry C-terminal" evidence="3">
    <location>
        <begin position="126"/>
        <end position="296"/>
    </location>
</feature>
<dbReference type="InterPro" id="IPR024516">
    <property type="entry name" value="Mce_C"/>
</dbReference>